<protein>
    <submittedName>
        <fullName evidence="7">Uncharacterized protein</fullName>
    </submittedName>
</protein>
<evidence type="ECO:0000256" key="5">
    <source>
        <dbReference type="PIRSR" id="PIRSR602401-1"/>
    </source>
</evidence>
<dbReference type="SUPFAM" id="SSF48264">
    <property type="entry name" value="Cytochrome P450"/>
    <property type="match status" value="1"/>
</dbReference>
<comment type="similarity">
    <text evidence="6">Belongs to the cytochrome P450 family.</text>
</comment>
<dbReference type="PRINTS" id="PR00463">
    <property type="entry name" value="EP450I"/>
</dbReference>
<dbReference type="STRING" id="2512241.A0A553HPG2"/>
<gene>
    <name evidence="7" type="ORF">FHL15_009274</name>
</gene>
<dbReference type="CDD" id="cd11060">
    <property type="entry name" value="CYP57A1-like"/>
    <property type="match status" value="1"/>
</dbReference>
<comment type="caution">
    <text evidence="7">The sequence shown here is derived from an EMBL/GenBank/DDBJ whole genome shotgun (WGS) entry which is preliminary data.</text>
</comment>
<dbReference type="Proteomes" id="UP000319160">
    <property type="component" value="Unassembled WGS sequence"/>
</dbReference>
<dbReference type="InterPro" id="IPR002401">
    <property type="entry name" value="Cyt_P450_E_grp-I"/>
</dbReference>
<keyword evidence="4 5" id="KW-0408">Iron</keyword>
<evidence type="ECO:0000313" key="8">
    <source>
        <dbReference type="Proteomes" id="UP000319160"/>
    </source>
</evidence>
<dbReference type="PRINTS" id="PR00385">
    <property type="entry name" value="P450"/>
</dbReference>
<dbReference type="InterPro" id="IPR036396">
    <property type="entry name" value="Cyt_P450_sf"/>
</dbReference>
<dbReference type="Pfam" id="PF00067">
    <property type="entry name" value="p450"/>
    <property type="match status" value="1"/>
</dbReference>
<dbReference type="EMBL" id="VFLP01000062">
    <property type="protein sequence ID" value="TRX89841.1"/>
    <property type="molecule type" value="Genomic_DNA"/>
</dbReference>
<evidence type="ECO:0000256" key="6">
    <source>
        <dbReference type="RuleBase" id="RU000461"/>
    </source>
</evidence>
<keyword evidence="3 5" id="KW-0479">Metal-binding</keyword>
<organism evidence="7 8">
    <name type="scientific">Xylaria flabelliformis</name>
    <dbReference type="NCBI Taxonomy" id="2512241"/>
    <lineage>
        <taxon>Eukaryota</taxon>
        <taxon>Fungi</taxon>
        <taxon>Dikarya</taxon>
        <taxon>Ascomycota</taxon>
        <taxon>Pezizomycotina</taxon>
        <taxon>Sordariomycetes</taxon>
        <taxon>Xylariomycetidae</taxon>
        <taxon>Xylariales</taxon>
        <taxon>Xylariaceae</taxon>
        <taxon>Xylaria</taxon>
    </lineage>
</organism>
<dbReference type="InterPro" id="IPR050121">
    <property type="entry name" value="Cytochrome_P450_monoxygenase"/>
</dbReference>
<keyword evidence="8" id="KW-1185">Reference proteome</keyword>
<evidence type="ECO:0000256" key="3">
    <source>
        <dbReference type="ARBA" id="ARBA00022723"/>
    </source>
</evidence>
<dbReference type="InterPro" id="IPR001128">
    <property type="entry name" value="Cyt_P450"/>
</dbReference>
<dbReference type="GO" id="GO:0020037">
    <property type="term" value="F:heme binding"/>
    <property type="evidence" value="ECO:0007669"/>
    <property type="project" value="InterPro"/>
</dbReference>
<evidence type="ECO:0000256" key="2">
    <source>
        <dbReference type="ARBA" id="ARBA00022617"/>
    </source>
</evidence>
<feature type="binding site" description="axial binding residue" evidence="5">
    <location>
        <position position="448"/>
    </location>
    <ligand>
        <name>heme</name>
        <dbReference type="ChEBI" id="CHEBI:30413"/>
    </ligand>
    <ligandPart>
        <name>Fe</name>
        <dbReference type="ChEBI" id="CHEBI:18248"/>
    </ligandPart>
</feature>
<keyword evidence="2 5" id="KW-0349">Heme</keyword>
<evidence type="ECO:0000313" key="7">
    <source>
        <dbReference type="EMBL" id="TRX89841.1"/>
    </source>
</evidence>
<dbReference type="OrthoDB" id="3934656at2759"/>
<name>A0A553HPG2_9PEZI</name>
<dbReference type="GO" id="GO:0016705">
    <property type="term" value="F:oxidoreductase activity, acting on paired donors, with incorporation or reduction of molecular oxygen"/>
    <property type="evidence" value="ECO:0007669"/>
    <property type="project" value="InterPro"/>
</dbReference>
<dbReference type="GO" id="GO:0004497">
    <property type="term" value="F:monooxygenase activity"/>
    <property type="evidence" value="ECO:0007669"/>
    <property type="project" value="UniProtKB-KW"/>
</dbReference>
<sequence length="506" mass="57315">MQDSGILLRVAGALVLGYILQRLIRSVLSPLRSVPGPFLARCSDLWYLWHVKNGRWEVRDIELHRKHGVIVRYGPNRYSISDPEALNVIYGHGTRFAKSSWYNAWTAPDSWNVFADRSIQRHANTRRQLQNTYSMTSLVSYEPYVDQCADIFSQRLSEISEAGTPIDMGHWLQCYAFDVIGQITYGKRIGFLDQGADIQGIMQAIEKGLAYGTLVGIYDRFHRATFALVQFLAGKKGAGREYIVRLSTASIAEEQAKKKARANDPDTIGAEPFVSKFLAKHEQDPEKFTMQHVLTGCTTNMAAGSDTTGISLSAILYYLIKNPECLQKLREEIREFQEQGLLSVSFGFKETQQMPYLQAVIKEALRIHPATGLPLEREVPEGGATISGRFFPAGTIVGINSWVAHRNTEIFGADAEKFRPERWLISDENKLSAMNRQWIPFGVGSRTCMGRHISTLEISKLIPRIVREFDFELTNESTENLWATKNYWFVKPQGFNVKVTCREPKT</sequence>
<comment type="cofactor">
    <cofactor evidence="1 5">
        <name>heme</name>
        <dbReference type="ChEBI" id="CHEBI:30413"/>
    </cofactor>
</comment>
<keyword evidence="6" id="KW-0503">Monooxygenase</keyword>
<reference evidence="8" key="1">
    <citation type="submission" date="2019-06" db="EMBL/GenBank/DDBJ databases">
        <title>Draft genome sequence of the griseofulvin-producing fungus Xylaria cubensis strain G536.</title>
        <authorList>
            <person name="Mead M.E."/>
            <person name="Raja H.A."/>
            <person name="Steenwyk J.L."/>
            <person name="Knowles S.L."/>
            <person name="Oberlies N.H."/>
            <person name="Rokas A."/>
        </authorList>
    </citation>
    <scope>NUCLEOTIDE SEQUENCE [LARGE SCALE GENOMIC DNA]</scope>
    <source>
        <strain evidence="8">G536</strain>
    </source>
</reference>
<dbReference type="Gene3D" id="1.10.630.10">
    <property type="entry name" value="Cytochrome P450"/>
    <property type="match status" value="1"/>
</dbReference>
<dbReference type="PANTHER" id="PTHR24305:SF190">
    <property type="entry name" value="P450, PUTATIVE (EUROFUNG)-RELATED"/>
    <property type="match status" value="1"/>
</dbReference>
<dbReference type="GO" id="GO:0005506">
    <property type="term" value="F:iron ion binding"/>
    <property type="evidence" value="ECO:0007669"/>
    <property type="project" value="InterPro"/>
</dbReference>
<keyword evidence="6" id="KW-0560">Oxidoreductase</keyword>
<dbReference type="AlphaFoldDB" id="A0A553HPG2"/>
<accession>A0A553HPG2</accession>
<dbReference type="InterPro" id="IPR017972">
    <property type="entry name" value="Cyt_P450_CS"/>
</dbReference>
<proteinExistence type="inferred from homology"/>
<evidence type="ECO:0000256" key="4">
    <source>
        <dbReference type="ARBA" id="ARBA00023004"/>
    </source>
</evidence>
<dbReference type="FunFam" id="1.10.630.10:FF:000050">
    <property type="entry name" value="Cytochrome P450 monooxygenase"/>
    <property type="match status" value="1"/>
</dbReference>
<dbReference type="PROSITE" id="PS00086">
    <property type="entry name" value="CYTOCHROME_P450"/>
    <property type="match status" value="1"/>
</dbReference>
<dbReference type="PANTHER" id="PTHR24305">
    <property type="entry name" value="CYTOCHROME P450"/>
    <property type="match status" value="1"/>
</dbReference>
<evidence type="ECO:0000256" key="1">
    <source>
        <dbReference type="ARBA" id="ARBA00001971"/>
    </source>
</evidence>